<proteinExistence type="predicted"/>
<name>A0AAV2FPD1_9ROSI</name>
<protein>
    <submittedName>
        <fullName evidence="1">Uncharacterized protein</fullName>
    </submittedName>
</protein>
<accession>A0AAV2FPD1</accession>
<dbReference type="Proteomes" id="UP001497516">
    <property type="component" value="Chromosome 7"/>
</dbReference>
<dbReference type="AlphaFoldDB" id="A0AAV2FPD1"/>
<sequence>MGQPGQLKSARRSICRTQENDNVFVSNKWDPSKRLMWPESPDDGELTSQLDSQTGQMNCRTRVGRRMGPGIRKPDCGGECVRQLEKLSKEVEMVGK</sequence>
<evidence type="ECO:0000313" key="2">
    <source>
        <dbReference type="Proteomes" id="UP001497516"/>
    </source>
</evidence>
<keyword evidence="2" id="KW-1185">Reference proteome</keyword>
<evidence type="ECO:0000313" key="1">
    <source>
        <dbReference type="EMBL" id="CAL1399774.1"/>
    </source>
</evidence>
<dbReference type="EMBL" id="OZ034820">
    <property type="protein sequence ID" value="CAL1399774.1"/>
    <property type="molecule type" value="Genomic_DNA"/>
</dbReference>
<organism evidence="1 2">
    <name type="scientific">Linum trigynum</name>
    <dbReference type="NCBI Taxonomy" id="586398"/>
    <lineage>
        <taxon>Eukaryota</taxon>
        <taxon>Viridiplantae</taxon>
        <taxon>Streptophyta</taxon>
        <taxon>Embryophyta</taxon>
        <taxon>Tracheophyta</taxon>
        <taxon>Spermatophyta</taxon>
        <taxon>Magnoliopsida</taxon>
        <taxon>eudicotyledons</taxon>
        <taxon>Gunneridae</taxon>
        <taxon>Pentapetalae</taxon>
        <taxon>rosids</taxon>
        <taxon>fabids</taxon>
        <taxon>Malpighiales</taxon>
        <taxon>Linaceae</taxon>
        <taxon>Linum</taxon>
    </lineage>
</organism>
<gene>
    <name evidence="1" type="ORF">LTRI10_LOCUS39944</name>
</gene>
<reference evidence="1 2" key="1">
    <citation type="submission" date="2024-04" db="EMBL/GenBank/DDBJ databases">
        <authorList>
            <person name="Fracassetti M."/>
        </authorList>
    </citation>
    <scope>NUCLEOTIDE SEQUENCE [LARGE SCALE GENOMIC DNA]</scope>
</reference>